<name>A0A1I6K9P4_9FIRM</name>
<dbReference type="SUPFAM" id="SSF52317">
    <property type="entry name" value="Class I glutamine amidotransferase-like"/>
    <property type="match status" value="1"/>
</dbReference>
<evidence type="ECO:0000313" key="1">
    <source>
        <dbReference type="EMBL" id="SFR87926.1"/>
    </source>
</evidence>
<accession>A0A1I6K9P4</accession>
<dbReference type="PROSITE" id="PS51273">
    <property type="entry name" value="GATASE_TYPE_1"/>
    <property type="match status" value="1"/>
</dbReference>
<dbReference type="GO" id="GO:0016740">
    <property type="term" value="F:transferase activity"/>
    <property type="evidence" value="ECO:0007669"/>
    <property type="project" value="UniProtKB-KW"/>
</dbReference>
<keyword evidence="1" id="KW-0315">Glutamine amidotransferase</keyword>
<evidence type="ECO:0000313" key="2">
    <source>
        <dbReference type="Proteomes" id="UP000214760"/>
    </source>
</evidence>
<dbReference type="Proteomes" id="UP000214760">
    <property type="component" value="Unassembled WGS sequence"/>
</dbReference>
<dbReference type="EMBL" id="FOZC01000016">
    <property type="protein sequence ID" value="SFR87926.1"/>
    <property type="molecule type" value="Genomic_DNA"/>
</dbReference>
<dbReference type="InterPro" id="IPR044668">
    <property type="entry name" value="PuuD-like"/>
</dbReference>
<dbReference type="Pfam" id="PF07722">
    <property type="entry name" value="Peptidase_C26"/>
    <property type="match status" value="1"/>
</dbReference>
<dbReference type="GO" id="GO:0016811">
    <property type="term" value="F:hydrolase activity, acting on carbon-nitrogen (but not peptide) bonds, in linear amides"/>
    <property type="evidence" value="ECO:0007669"/>
    <property type="project" value="InterPro"/>
</dbReference>
<reference evidence="1 2" key="1">
    <citation type="submission" date="2016-10" db="EMBL/GenBank/DDBJ databases">
        <authorList>
            <person name="de Groot N.N."/>
        </authorList>
    </citation>
    <scope>NUCLEOTIDE SEQUENCE [LARGE SCALE GENOMIC DNA]</scope>
    <source>
        <strain evidence="1 2">F</strain>
    </source>
</reference>
<protein>
    <submittedName>
        <fullName evidence="1">Putative glutamine amidotransferase</fullName>
    </submittedName>
</protein>
<dbReference type="Gene3D" id="3.40.50.880">
    <property type="match status" value="1"/>
</dbReference>
<dbReference type="GO" id="GO:0005829">
    <property type="term" value="C:cytosol"/>
    <property type="evidence" value="ECO:0007669"/>
    <property type="project" value="TreeGrafter"/>
</dbReference>
<gene>
    <name evidence="1" type="ORF">SAMN02910262_02374</name>
</gene>
<dbReference type="PANTHER" id="PTHR43235:SF1">
    <property type="entry name" value="GLUTAMINE AMIDOTRANSFERASE PB2B2.05-RELATED"/>
    <property type="match status" value="1"/>
</dbReference>
<dbReference type="InterPro" id="IPR029062">
    <property type="entry name" value="Class_I_gatase-like"/>
</dbReference>
<keyword evidence="1" id="KW-0808">Transferase</keyword>
<dbReference type="RefSeq" id="WP_031474064.1">
    <property type="nucleotide sequence ID" value="NZ_FOZC01000016.1"/>
</dbReference>
<dbReference type="FunFam" id="3.40.50.880:FF:000030">
    <property type="entry name" value="Gamma-glutamyl-gamma-aminobutyrate hydrolase PuuD"/>
    <property type="match status" value="1"/>
</dbReference>
<dbReference type="CDD" id="cd01745">
    <property type="entry name" value="GATase1_2"/>
    <property type="match status" value="1"/>
</dbReference>
<sequence length="253" mass="27925">MKPVIGITCNYDSKDTVGMTSHMGIAGQDWNFVAGDYIYAVEKAGGIPVILPRLNDMEVLAPFMERLDGVIITGGHDVNPKDYGARITGKCGRIVPERDEMDLMITHFAYDHRIPMLGICRGAQIMAVAFGGTMYQDVEAEGGFQHHFMDNSPREYAVHKNKLMRGTALWDIFGKDEIEVNSYHHQAIRTVGENTTVAAVSEDGVIEAAVIGGGPEFCLAVQWHPEMMFASAEQQKIFGALIEASKKKCDRKN</sequence>
<proteinExistence type="predicted"/>
<dbReference type="PANTHER" id="PTHR43235">
    <property type="entry name" value="GLUTAMINE AMIDOTRANSFERASE PB2B2.05-RELATED"/>
    <property type="match status" value="1"/>
</dbReference>
<dbReference type="AlphaFoldDB" id="A0A1I6K9P4"/>
<dbReference type="InterPro" id="IPR011697">
    <property type="entry name" value="Peptidase_C26"/>
</dbReference>
<organism evidence="1 2">
    <name type="scientific">[Clostridium] aminophilum</name>
    <dbReference type="NCBI Taxonomy" id="1526"/>
    <lineage>
        <taxon>Bacteria</taxon>
        <taxon>Bacillati</taxon>
        <taxon>Bacillota</taxon>
        <taxon>Clostridia</taxon>
        <taxon>Lachnospirales</taxon>
        <taxon>Lachnospiraceae</taxon>
    </lineage>
</organism>